<sequence length="513" mass="55176">MKQLFALLLAIAPGWSFAAEPPPQASAVISNVVIVDGTGAPARKGAVRISGAEILAVGDVIPEKNEVVIDGGGKTLAPGFIDTHSHHDQDIAQNIAKSRDLVAVTSQGVTTIIVGQDGFSQSPLKDFFTELQKSPLAVNIGSYAGHNTLREQGMGAVRRAATDAEIASMSKLLEQDMAAGAFGLSTGLEYETGNFSTPAEVIALAKVAAGLGGRYMSHIRDEEFDLMPALQEVIDVGKATGAPVQISHLKIGAKKLWGASDKVLQLLNDARAAGVDITADAYPYTYWQSTMRVMFPNKDYTSREDLAFTLKESTPADKLHFARYAPDPQIVGKTLAQVAKERGGNPVDVYLDLMKKAIEYEKAHPEDKAVESVIGASMSDKDVERFLTWEHTNICSDGYSMGHPRGHGAFSRVLGHYVREKKLMTLEQAVHKMTGLAAKHLGLTDRGVIAAGNSADLVLFDPEEVVDRATLQNPTATSLGIEKVWVNGRLVFQERRSTGVHPGQVIRPAKKTT</sequence>
<organism evidence="5 6">
    <name type="scientific">Steroidobacter gossypii</name>
    <dbReference type="NCBI Taxonomy" id="2805490"/>
    <lineage>
        <taxon>Bacteria</taxon>
        <taxon>Pseudomonadati</taxon>
        <taxon>Pseudomonadota</taxon>
        <taxon>Gammaproteobacteria</taxon>
        <taxon>Steroidobacterales</taxon>
        <taxon>Steroidobacteraceae</taxon>
        <taxon>Steroidobacter</taxon>
    </lineage>
</organism>
<dbReference type="Pfam" id="PF07969">
    <property type="entry name" value="Amidohydro_3"/>
    <property type="match status" value="1"/>
</dbReference>
<evidence type="ECO:0000313" key="6">
    <source>
        <dbReference type="Proteomes" id="UP000661077"/>
    </source>
</evidence>
<dbReference type="PANTHER" id="PTHR11113">
    <property type="entry name" value="N-ACETYLGLUCOSAMINE-6-PHOSPHATE DEACETYLASE"/>
    <property type="match status" value="1"/>
</dbReference>
<dbReference type="SUPFAM" id="SSF51556">
    <property type="entry name" value="Metallo-dependent hydrolases"/>
    <property type="match status" value="1"/>
</dbReference>
<keyword evidence="3" id="KW-0732">Signal</keyword>
<feature type="signal peptide" evidence="3">
    <location>
        <begin position="1"/>
        <end position="18"/>
    </location>
</feature>
<dbReference type="InterPro" id="IPR013108">
    <property type="entry name" value="Amidohydro_3"/>
</dbReference>
<dbReference type="Proteomes" id="UP000661077">
    <property type="component" value="Unassembled WGS sequence"/>
</dbReference>
<evidence type="ECO:0000256" key="3">
    <source>
        <dbReference type="SAM" id="SignalP"/>
    </source>
</evidence>
<comment type="caution">
    <text evidence="5">The sequence shown here is derived from an EMBL/GenBank/DDBJ whole genome shotgun (WGS) entry which is preliminary data.</text>
</comment>
<gene>
    <name evidence="5" type="ORF">JM946_13330</name>
</gene>
<comment type="similarity">
    <text evidence="1">Belongs to the metallo-dependent hydrolases superfamily. NagA family.</text>
</comment>
<dbReference type="PANTHER" id="PTHR11113:SF14">
    <property type="entry name" value="N-ACETYLGLUCOSAMINE-6-PHOSPHATE DEACETYLASE"/>
    <property type="match status" value="1"/>
</dbReference>
<feature type="chain" id="PRO_5045048200" evidence="3">
    <location>
        <begin position="19"/>
        <end position="513"/>
    </location>
</feature>
<dbReference type="InterPro" id="IPR032466">
    <property type="entry name" value="Metal_Hydrolase"/>
</dbReference>
<dbReference type="SUPFAM" id="SSF51338">
    <property type="entry name" value="Composite domain of metallo-dependent hydrolases"/>
    <property type="match status" value="1"/>
</dbReference>
<dbReference type="CDD" id="cd01297">
    <property type="entry name" value="D-aminoacylase"/>
    <property type="match status" value="1"/>
</dbReference>
<protein>
    <submittedName>
        <fullName evidence="5">D-aminoacylase</fullName>
    </submittedName>
</protein>
<feature type="domain" description="Amidohydrolase 3" evidence="4">
    <location>
        <begin position="402"/>
        <end position="492"/>
    </location>
</feature>
<accession>A0ABS1WXN4</accession>
<keyword evidence="6" id="KW-1185">Reference proteome</keyword>
<evidence type="ECO:0000259" key="4">
    <source>
        <dbReference type="Pfam" id="PF07969"/>
    </source>
</evidence>
<proteinExistence type="inferred from homology"/>
<dbReference type="RefSeq" id="WP_203167767.1">
    <property type="nucleotide sequence ID" value="NZ_JAEVLS010000002.1"/>
</dbReference>
<reference evidence="5 6" key="1">
    <citation type="journal article" date="2021" name="Int. J. Syst. Evol. Microbiol.">
        <title>Steroidobacter gossypii sp. nov., isolated from soil of cotton cropping field.</title>
        <authorList>
            <person name="Huang R."/>
            <person name="Yang S."/>
            <person name="Zhen C."/>
            <person name="Liu W."/>
        </authorList>
    </citation>
    <scope>NUCLEOTIDE SEQUENCE [LARGE SCALE GENOMIC DNA]</scope>
    <source>
        <strain evidence="5 6">S1-65</strain>
    </source>
</reference>
<evidence type="ECO:0000256" key="2">
    <source>
        <dbReference type="ARBA" id="ARBA00022801"/>
    </source>
</evidence>
<dbReference type="Gene3D" id="2.30.40.10">
    <property type="entry name" value="Urease, subunit C, domain 1"/>
    <property type="match status" value="1"/>
</dbReference>
<keyword evidence="2" id="KW-0378">Hydrolase</keyword>
<dbReference type="InterPro" id="IPR023100">
    <property type="entry name" value="D-aminoacylase_insert_dom_sf"/>
</dbReference>
<name>A0ABS1WXN4_9GAMM</name>
<evidence type="ECO:0000313" key="5">
    <source>
        <dbReference type="EMBL" id="MBM0105741.1"/>
    </source>
</evidence>
<dbReference type="Gene3D" id="3.30.1490.130">
    <property type="entry name" value="D-aminoacylase. Domain 3"/>
    <property type="match status" value="1"/>
</dbReference>
<dbReference type="EMBL" id="JAEVLS010000002">
    <property type="protein sequence ID" value="MBM0105741.1"/>
    <property type="molecule type" value="Genomic_DNA"/>
</dbReference>
<dbReference type="Gene3D" id="3.20.20.140">
    <property type="entry name" value="Metal-dependent hydrolases"/>
    <property type="match status" value="1"/>
</dbReference>
<evidence type="ECO:0000256" key="1">
    <source>
        <dbReference type="ARBA" id="ARBA00010716"/>
    </source>
</evidence>
<dbReference type="InterPro" id="IPR011059">
    <property type="entry name" value="Metal-dep_hydrolase_composite"/>
</dbReference>